<accession>A0A7C9D5K5</accession>
<dbReference type="AlphaFoldDB" id="A0A7C9D5K5"/>
<keyword evidence="1" id="KW-0732">Signal</keyword>
<reference evidence="2" key="1">
    <citation type="journal article" date="2013" name="J. Plant Res.">
        <title>Effect of fungi and light on seed germination of three Opuntia species from semiarid lands of central Mexico.</title>
        <authorList>
            <person name="Delgado-Sanchez P."/>
            <person name="Jimenez-Bremont J.F."/>
            <person name="Guerrero-Gonzalez Mde L."/>
            <person name="Flores J."/>
        </authorList>
    </citation>
    <scope>NUCLEOTIDE SEQUENCE</scope>
    <source>
        <tissue evidence="2">Cladode</tissue>
    </source>
</reference>
<name>A0A7C9D5K5_OPUST</name>
<evidence type="ECO:0000313" key="2">
    <source>
        <dbReference type="EMBL" id="MBA4629249.1"/>
    </source>
</evidence>
<feature type="signal peptide" evidence="1">
    <location>
        <begin position="1"/>
        <end position="21"/>
    </location>
</feature>
<proteinExistence type="predicted"/>
<dbReference type="EMBL" id="GISG01069039">
    <property type="protein sequence ID" value="MBA4629249.1"/>
    <property type="molecule type" value="Transcribed_RNA"/>
</dbReference>
<feature type="chain" id="PRO_5036201202" evidence="1">
    <location>
        <begin position="22"/>
        <end position="100"/>
    </location>
</feature>
<dbReference type="EMBL" id="GISG01069040">
    <property type="protein sequence ID" value="MBA4629250.1"/>
    <property type="molecule type" value="Transcribed_RNA"/>
</dbReference>
<reference evidence="2" key="2">
    <citation type="submission" date="2020-07" db="EMBL/GenBank/DDBJ databases">
        <authorList>
            <person name="Vera ALvarez R."/>
            <person name="Arias-Moreno D.M."/>
            <person name="Jimenez-Jacinto V."/>
            <person name="Jimenez-Bremont J.F."/>
            <person name="Swaminathan K."/>
            <person name="Moose S.P."/>
            <person name="Guerrero-Gonzalez M.L."/>
            <person name="Marino-Ramirez L."/>
            <person name="Landsman D."/>
            <person name="Rodriguez-Kessler M."/>
            <person name="Delgado-Sanchez P."/>
        </authorList>
    </citation>
    <scope>NUCLEOTIDE SEQUENCE</scope>
    <source>
        <tissue evidence="2">Cladode</tissue>
    </source>
</reference>
<protein>
    <submittedName>
        <fullName evidence="2">Uncharacterized protein</fullName>
    </submittedName>
</protein>
<organism evidence="2">
    <name type="scientific">Opuntia streptacantha</name>
    <name type="common">Prickly pear cactus</name>
    <name type="synonym">Opuntia cardona</name>
    <dbReference type="NCBI Taxonomy" id="393608"/>
    <lineage>
        <taxon>Eukaryota</taxon>
        <taxon>Viridiplantae</taxon>
        <taxon>Streptophyta</taxon>
        <taxon>Embryophyta</taxon>
        <taxon>Tracheophyta</taxon>
        <taxon>Spermatophyta</taxon>
        <taxon>Magnoliopsida</taxon>
        <taxon>eudicotyledons</taxon>
        <taxon>Gunneridae</taxon>
        <taxon>Pentapetalae</taxon>
        <taxon>Caryophyllales</taxon>
        <taxon>Cactineae</taxon>
        <taxon>Cactaceae</taxon>
        <taxon>Opuntioideae</taxon>
        <taxon>Opuntia</taxon>
    </lineage>
</organism>
<sequence length="100" mass="10949">MCLVKHIWIIFKLINFICSDASSMATASASSSSPSTTTCMSCSPFASAAVSTTIIFVISKFSSFHNWMTICTCSGGTQVWNLTDNFLQKIKHIEALHTLF</sequence>
<evidence type="ECO:0000256" key="1">
    <source>
        <dbReference type="SAM" id="SignalP"/>
    </source>
</evidence>